<feature type="non-terminal residue" evidence="3">
    <location>
        <position position="1"/>
    </location>
</feature>
<name>A0A077RCS0_9BASI</name>
<accession>A0A077RCS0</accession>
<organism evidence="3">
    <name type="scientific">Melanopsichium pennsylvanicum 4</name>
    <dbReference type="NCBI Taxonomy" id="1398559"/>
    <lineage>
        <taxon>Eukaryota</taxon>
        <taxon>Fungi</taxon>
        <taxon>Dikarya</taxon>
        <taxon>Basidiomycota</taxon>
        <taxon>Ustilaginomycotina</taxon>
        <taxon>Ustilaginomycetes</taxon>
        <taxon>Ustilaginales</taxon>
        <taxon>Ustilaginaceae</taxon>
        <taxon>Melanopsichium</taxon>
    </lineage>
</organism>
<protein>
    <recommendedName>
        <fullName evidence="2">Retrovirus-related Pol polyprotein from transposon TNT 1-94-like beta-barrel domain-containing protein</fullName>
    </recommendedName>
</protein>
<evidence type="ECO:0000256" key="1">
    <source>
        <dbReference type="SAM" id="MobiDB-lite"/>
    </source>
</evidence>
<evidence type="ECO:0000313" key="3">
    <source>
        <dbReference type="EMBL" id="CDI57076.1"/>
    </source>
</evidence>
<dbReference type="InterPro" id="IPR021109">
    <property type="entry name" value="Peptidase_aspartic_dom_sf"/>
</dbReference>
<proteinExistence type="predicted"/>
<feature type="domain" description="Retrovirus-related Pol polyprotein from transposon TNT 1-94-like beta-barrel" evidence="2">
    <location>
        <begin position="34"/>
        <end position="111"/>
    </location>
</feature>
<dbReference type="Gene3D" id="2.40.70.10">
    <property type="entry name" value="Acid Proteases"/>
    <property type="match status" value="1"/>
</dbReference>
<evidence type="ECO:0000259" key="2">
    <source>
        <dbReference type="Pfam" id="PF22936"/>
    </source>
</evidence>
<sequence>QPQDPIQLTSKDAKKGRKCTLSTSDSRQQQHNFFILNSGATHHMVNNASKLISPASKKGYSGTAGQEKLKVKAIGDASLQVGNEIIPLLDVLHVPNLNTNLLSNPALTTEGTQVTFKQSSATIIQNDSMAIQTNINKSKNRWEVMAI</sequence>
<dbReference type="Pfam" id="PF22936">
    <property type="entry name" value="Pol_BBD"/>
    <property type="match status" value="1"/>
</dbReference>
<dbReference type="AlphaFoldDB" id="A0A077RCS0"/>
<reference evidence="3" key="1">
    <citation type="journal article" date="2014" name="Genome Biol. Evol.">
        <title>Gene Loss Rather Than Gene Gain Is Associated with a Host Jump from Monocots to Dicots in the Smut Fungus Melanopsichium pennsylvanicum.</title>
        <authorList>
            <person name="Sharma R."/>
            <person name="Mishra B."/>
            <person name="Runge F."/>
            <person name="Thines M."/>
        </authorList>
    </citation>
    <scope>NUCLEOTIDE SEQUENCE</scope>
    <source>
        <strain evidence="3">4</strain>
    </source>
</reference>
<dbReference type="InterPro" id="IPR054722">
    <property type="entry name" value="PolX-like_BBD"/>
</dbReference>
<dbReference type="EMBL" id="HG529747">
    <property type="protein sequence ID" value="CDI57076.1"/>
    <property type="molecule type" value="Genomic_DNA"/>
</dbReference>
<feature type="region of interest" description="Disordered" evidence="1">
    <location>
        <begin position="1"/>
        <end position="25"/>
    </location>
</feature>
<feature type="compositionally biased region" description="Polar residues" evidence="1">
    <location>
        <begin position="1"/>
        <end position="10"/>
    </location>
</feature>